<evidence type="ECO:0000313" key="2">
    <source>
        <dbReference type="Proteomes" id="UP000323000"/>
    </source>
</evidence>
<dbReference type="AlphaFoldDB" id="A0A5C7I1A7"/>
<dbReference type="EMBL" id="VAHF01000004">
    <property type="protein sequence ID" value="TXG63047.1"/>
    <property type="molecule type" value="Genomic_DNA"/>
</dbReference>
<dbReference type="OrthoDB" id="1728569at2759"/>
<evidence type="ECO:0000313" key="1">
    <source>
        <dbReference type="EMBL" id="TXG63047.1"/>
    </source>
</evidence>
<accession>A0A5C7I1A7</accession>
<reference evidence="2" key="1">
    <citation type="journal article" date="2019" name="Gigascience">
        <title>De novo genome assembly of the endangered Acer yangbiense, a plant species with extremely small populations endemic to Yunnan Province, China.</title>
        <authorList>
            <person name="Yang J."/>
            <person name="Wariss H.M."/>
            <person name="Tao L."/>
            <person name="Zhang R."/>
            <person name="Yun Q."/>
            <person name="Hollingsworth P."/>
            <person name="Dao Z."/>
            <person name="Luo G."/>
            <person name="Guo H."/>
            <person name="Ma Y."/>
            <person name="Sun W."/>
        </authorList>
    </citation>
    <scope>NUCLEOTIDE SEQUENCE [LARGE SCALE GENOMIC DNA]</scope>
    <source>
        <strain evidence="2">cv. Malutang</strain>
    </source>
</reference>
<gene>
    <name evidence="1" type="ORF">EZV62_010041</name>
</gene>
<protein>
    <submittedName>
        <fullName evidence="1">Uncharacterized protein</fullName>
    </submittedName>
</protein>
<dbReference type="Proteomes" id="UP000323000">
    <property type="component" value="Chromosome 4"/>
</dbReference>
<sequence>MWQCLFKRMSLTSSGSVIAASGHSSNGVNVVIWETLAPPTTSRASIISHEGIFLVLFPSKTLKHGKSDGCFDSCHQVSRDIQ</sequence>
<comment type="caution">
    <text evidence="1">The sequence shown here is derived from an EMBL/GenBank/DDBJ whole genome shotgun (WGS) entry which is preliminary data.</text>
</comment>
<name>A0A5C7I1A7_9ROSI</name>
<organism evidence="1 2">
    <name type="scientific">Acer yangbiense</name>
    <dbReference type="NCBI Taxonomy" id="1000413"/>
    <lineage>
        <taxon>Eukaryota</taxon>
        <taxon>Viridiplantae</taxon>
        <taxon>Streptophyta</taxon>
        <taxon>Embryophyta</taxon>
        <taxon>Tracheophyta</taxon>
        <taxon>Spermatophyta</taxon>
        <taxon>Magnoliopsida</taxon>
        <taxon>eudicotyledons</taxon>
        <taxon>Gunneridae</taxon>
        <taxon>Pentapetalae</taxon>
        <taxon>rosids</taxon>
        <taxon>malvids</taxon>
        <taxon>Sapindales</taxon>
        <taxon>Sapindaceae</taxon>
        <taxon>Hippocastanoideae</taxon>
        <taxon>Acereae</taxon>
        <taxon>Acer</taxon>
    </lineage>
</organism>
<keyword evidence="2" id="KW-1185">Reference proteome</keyword>
<proteinExistence type="predicted"/>